<keyword evidence="3" id="KW-0677">Repeat</keyword>
<comment type="subcellular location">
    <subcellularLocation>
        <location evidence="1">Cytoplasm</location>
    </subcellularLocation>
</comment>
<dbReference type="PANTHER" id="PTHR11242">
    <property type="entry name" value="ARYL HYDROCARBON RECEPTOR INTERACTING PROTEIN RELATED"/>
    <property type="match status" value="1"/>
</dbReference>
<dbReference type="InterPro" id="IPR056277">
    <property type="entry name" value="PPIase_AIP"/>
</dbReference>
<reference evidence="6" key="1">
    <citation type="submission" date="2022-01" db="EMBL/GenBank/DDBJ databases">
        <authorList>
            <person name="King R."/>
        </authorList>
    </citation>
    <scope>NUCLEOTIDE SEQUENCE</scope>
</reference>
<dbReference type="Pfam" id="PF23322">
    <property type="entry name" value="PPIase_AIP"/>
    <property type="match status" value="1"/>
</dbReference>
<keyword evidence="4" id="KW-0802">TPR repeat</keyword>
<dbReference type="InterPro" id="IPR011990">
    <property type="entry name" value="TPR-like_helical_dom_sf"/>
</dbReference>
<dbReference type="InterPro" id="IPR019734">
    <property type="entry name" value="TPR_rpt"/>
</dbReference>
<dbReference type="GO" id="GO:0005737">
    <property type="term" value="C:cytoplasm"/>
    <property type="evidence" value="ECO:0007669"/>
    <property type="project" value="UniProtKB-SubCell"/>
</dbReference>
<dbReference type="EMBL" id="OV651821">
    <property type="protein sequence ID" value="CAH1115743.1"/>
    <property type="molecule type" value="Genomic_DNA"/>
</dbReference>
<evidence type="ECO:0000313" key="7">
    <source>
        <dbReference type="Proteomes" id="UP001153636"/>
    </source>
</evidence>
<dbReference type="FunFam" id="1.25.40.10:FF:000052">
    <property type="entry name" value="Aryl-hydrocarbon-interacting protein-like 1"/>
    <property type="match status" value="1"/>
</dbReference>
<organism evidence="6 7">
    <name type="scientific">Psylliodes chrysocephalus</name>
    <dbReference type="NCBI Taxonomy" id="3402493"/>
    <lineage>
        <taxon>Eukaryota</taxon>
        <taxon>Metazoa</taxon>
        <taxon>Ecdysozoa</taxon>
        <taxon>Arthropoda</taxon>
        <taxon>Hexapoda</taxon>
        <taxon>Insecta</taxon>
        <taxon>Pterygota</taxon>
        <taxon>Neoptera</taxon>
        <taxon>Endopterygota</taxon>
        <taxon>Coleoptera</taxon>
        <taxon>Polyphaga</taxon>
        <taxon>Cucujiformia</taxon>
        <taxon>Chrysomeloidea</taxon>
        <taxon>Chrysomelidae</taxon>
        <taxon>Galerucinae</taxon>
        <taxon>Alticini</taxon>
        <taxon>Psylliodes</taxon>
    </lineage>
</organism>
<dbReference type="PANTHER" id="PTHR11242:SF0">
    <property type="entry name" value="TPR_REGION DOMAIN-CONTAINING PROTEIN"/>
    <property type="match status" value="1"/>
</dbReference>
<keyword evidence="2" id="KW-0963">Cytoplasm</keyword>
<gene>
    <name evidence="6" type="ORF">PSYICH_LOCUS15052</name>
</gene>
<dbReference type="Proteomes" id="UP001153636">
    <property type="component" value="Chromosome 9"/>
</dbReference>
<evidence type="ECO:0000256" key="3">
    <source>
        <dbReference type="ARBA" id="ARBA00022737"/>
    </source>
</evidence>
<dbReference type="SUPFAM" id="SSF54534">
    <property type="entry name" value="FKBP-like"/>
    <property type="match status" value="1"/>
</dbReference>
<evidence type="ECO:0000256" key="4">
    <source>
        <dbReference type="ARBA" id="ARBA00022803"/>
    </source>
</evidence>
<dbReference type="OrthoDB" id="5829758at2759"/>
<keyword evidence="7" id="KW-1185">Reference proteome</keyword>
<dbReference type="AlphaFoldDB" id="A0A9P0DFE6"/>
<name>A0A9P0DFE6_9CUCU</name>
<accession>A0A9P0DFE6</accession>
<dbReference type="InterPro" id="IPR039663">
    <property type="entry name" value="AIP/AIPL1/TTC9"/>
</dbReference>
<evidence type="ECO:0000256" key="2">
    <source>
        <dbReference type="ARBA" id="ARBA00022490"/>
    </source>
</evidence>
<proteinExistence type="predicted"/>
<protein>
    <recommendedName>
        <fullName evidence="5">AIP/AIPL N-terminal FKBP-type PPIase domain-containing protein</fullName>
    </recommendedName>
</protein>
<feature type="domain" description="AIP/AIPL N-terminal FKBP-type PPIase" evidence="5">
    <location>
        <begin position="19"/>
        <end position="148"/>
    </location>
</feature>
<dbReference type="Gene3D" id="3.10.50.40">
    <property type="match status" value="1"/>
</dbReference>
<dbReference type="SMART" id="SM00028">
    <property type="entry name" value="TPR"/>
    <property type="match status" value="3"/>
</dbReference>
<evidence type="ECO:0000259" key="5">
    <source>
        <dbReference type="Pfam" id="PF23322"/>
    </source>
</evidence>
<evidence type="ECO:0000313" key="6">
    <source>
        <dbReference type="EMBL" id="CAH1115743.1"/>
    </source>
</evidence>
<evidence type="ECO:0000256" key="1">
    <source>
        <dbReference type="ARBA" id="ARBA00004496"/>
    </source>
</evidence>
<dbReference type="Gene3D" id="1.25.40.10">
    <property type="entry name" value="Tetratricopeptide repeat domain"/>
    <property type="match status" value="1"/>
</dbReference>
<sequence length="321" mass="37221">MASDENLIIKEVIYAGTKSVTFKDGTKVHFHFQTRLCNNEKTLLDDSRKLGTGKPMELVLGKKFKLEVWETVVQLMALNEVAKFTVDKSLVLEYPFVSKTLRDLQKPKEERTGHVCAMTMQTSGIGYDDLNHWLKNPTNLEFLLELVKVEQPDSYEKDTWQMGETEKIELVPKLKEQGNNEYKAKNYKKASDLYAKALGILEQLMLREKPHDVEWNQMDEQKVPILLNYAQCKLNEGDYYAVIEHCTNILKSDKDNVKAYFRRAKAHVGAWNPAEAKRDFERVMEIDDSLIPLVKKELLNLEQLVKEHNSKDKGRYSKLFT</sequence>
<dbReference type="InterPro" id="IPR046357">
    <property type="entry name" value="PPIase_dom_sf"/>
</dbReference>
<dbReference type="SUPFAM" id="SSF48452">
    <property type="entry name" value="TPR-like"/>
    <property type="match status" value="1"/>
</dbReference>
<dbReference type="GO" id="GO:0003755">
    <property type="term" value="F:peptidyl-prolyl cis-trans isomerase activity"/>
    <property type="evidence" value="ECO:0007669"/>
    <property type="project" value="InterPro"/>
</dbReference>